<evidence type="ECO:0000256" key="5">
    <source>
        <dbReference type="ARBA" id="ARBA00022989"/>
    </source>
</evidence>
<dbReference type="GO" id="GO:0006506">
    <property type="term" value="P:GPI anchor biosynthetic process"/>
    <property type="evidence" value="ECO:0007669"/>
    <property type="project" value="TreeGrafter"/>
</dbReference>
<evidence type="ECO:0000256" key="4">
    <source>
        <dbReference type="ARBA" id="ARBA00022824"/>
    </source>
</evidence>
<comment type="caution">
    <text evidence="8">The sequence shown here is derived from an EMBL/GenBank/DDBJ whole genome shotgun (WGS) entry which is preliminary data.</text>
</comment>
<keyword evidence="9" id="KW-1185">Reference proteome</keyword>
<evidence type="ECO:0000256" key="7">
    <source>
        <dbReference type="RuleBase" id="RU365085"/>
    </source>
</evidence>
<dbReference type="PANTHER" id="PTHR16433">
    <property type="entry name" value="DOLICHOL-PHOSPHATE MANNOSYLTRANSFERASE SUBUNIT 3"/>
    <property type="match status" value="1"/>
</dbReference>
<dbReference type="GO" id="GO:0033185">
    <property type="term" value="C:dolichol-phosphate-mannose synthase complex"/>
    <property type="evidence" value="ECO:0007669"/>
    <property type="project" value="TreeGrafter"/>
</dbReference>
<dbReference type="STRING" id="43265.A0A545W4L1"/>
<dbReference type="AlphaFoldDB" id="A0A545W4L1"/>
<keyword evidence="4 7" id="KW-0256">Endoplasmic reticulum</keyword>
<evidence type="ECO:0000256" key="6">
    <source>
        <dbReference type="ARBA" id="ARBA00023136"/>
    </source>
</evidence>
<keyword evidence="6 7" id="KW-0472">Membrane</keyword>
<evidence type="ECO:0000256" key="1">
    <source>
        <dbReference type="ARBA" id="ARBA00004477"/>
    </source>
</evidence>
<comment type="subcellular location">
    <subcellularLocation>
        <location evidence="1 7">Endoplasmic reticulum membrane</location>
        <topology evidence="1 7">Multi-pass membrane protein</topology>
    </subcellularLocation>
</comment>
<keyword evidence="8" id="KW-0808">Transferase</keyword>
<dbReference type="EMBL" id="SPUK01000004">
    <property type="protein sequence ID" value="TQV97882.1"/>
    <property type="molecule type" value="Genomic_DNA"/>
</dbReference>
<comment type="similarity">
    <text evidence="2 7">Belongs to the DPM3 family.</text>
</comment>
<name>A0A545W4L1_9HYPO</name>
<keyword evidence="5 7" id="KW-1133">Transmembrane helix</keyword>
<keyword evidence="3 7" id="KW-0812">Transmembrane</keyword>
<gene>
    <name evidence="8" type="ORF">IF1G_03625</name>
</gene>
<accession>A0A545W4L1</accession>
<dbReference type="GO" id="GO:0016757">
    <property type="term" value="F:glycosyltransferase activity"/>
    <property type="evidence" value="ECO:0007669"/>
    <property type="project" value="UniProtKB-KW"/>
</dbReference>
<protein>
    <recommendedName>
        <fullName evidence="7">Dolichol-phosphate mannosyltransferase subunit 3</fullName>
    </recommendedName>
</protein>
<sequence length="92" mass="10212">MTRAVQTISLGLLVSSLYLALYLQLIPLPPLVQEQIVPVLPFWALVSFGALLLFRLGLGVLTFNDVPEAHKELMQEIDQAKVDLRKLGVDVD</sequence>
<dbReference type="PANTHER" id="PTHR16433:SF0">
    <property type="entry name" value="DOLICHOL-PHOSPHATE MANNOSYLTRANSFERASE SUBUNIT 3"/>
    <property type="match status" value="1"/>
</dbReference>
<comment type="subunit">
    <text evidence="7">Component of the dolichol-phosphate mannose (DPM) synthase complex.</text>
</comment>
<dbReference type="GO" id="GO:0005789">
    <property type="term" value="C:endoplasmic reticulum membrane"/>
    <property type="evidence" value="ECO:0007669"/>
    <property type="project" value="UniProtKB-SubCell"/>
</dbReference>
<evidence type="ECO:0000256" key="2">
    <source>
        <dbReference type="ARBA" id="ARBA00010430"/>
    </source>
</evidence>
<dbReference type="Proteomes" id="UP000315783">
    <property type="component" value="Unassembled WGS sequence"/>
</dbReference>
<comment type="pathway">
    <text evidence="7">Protein modification; protein glycosylation.</text>
</comment>
<organism evidence="8 9">
    <name type="scientific">Cordyceps javanica</name>
    <dbReference type="NCBI Taxonomy" id="43265"/>
    <lineage>
        <taxon>Eukaryota</taxon>
        <taxon>Fungi</taxon>
        <taxon>Dikarya</taxon>
        <taxon>Ascomycota</taxon>
        <taxon>Pezizomycotina</taxon>
        <taxon>Sordariomycetes</taxon>
        <taxon>Hypocreomycetidae</taxon>
        <taxon>Hypocreales</taxon>
        <taxon>Cordycipitaceae</taxon>
        <taxon>Cordyceps</taxon>
    </lineage>
</organism>
<comment type="function">
    <text evidence="7">Stabilizer subunit of the dolichol-phosphate mannose (DPM) synthase complex; tethers catalytic subunit to the ER.</text>
</comment>
<feature type="transmembrane region" description="Helical" evidence="7">
    <location>
        <begin position="7"/>
        <end position="28"/>
    </location>
</feature>
<proteinExistence type="inferred from homology"/>
<evidence type="ECO:0000256" key="3">
    <source>
        <dbReference type="ARBA" id="ARBA00022692"/>
    </source>
</evidence>
<dbReference type="InterPro" id="IPR013174">
    <property type="entry name" value="DPM3"/>
</dbReference>
<dbReference type="Pfam" id="PF08285">
    <property type="entry name" value="DPM3"/>
    <property type="match status" value="1"/>
</dbReference>
<dbReference type="UniPathway" id="UPA00378"/>
<evidence type="ECO:0000313" key="9">
    <source>
        <dbReference type="Proteomes" id="UP000315783"/>
    </source>
</evidence>
<evidence type="ECO:0000313" key="8">
    <source>
        <dbReference type="EMBL" id="TQV97882.1"/>
    </source>
</evidence>
<keyword evidence="8" id="KW-0328">Glycosyltransferase</keyword>
<reference evidence="8 9" key="1">
    <citation type="journal article" date="2019" name="Appl. Microbiol. Biotechnol.">
        <title>Genome sequence of Isaria javanica and comparative genome analysis insights into family S53 peptidase evolution in fungal entomopathogens.</title>
        <authorList>
            <person name="Lin R."/>
            <person name="Zhang X."/>
            <person name="Xin B."/>
            <person name="Zou M."/>
            <person name="Gao Y."/>
            <person name="Qin F."/>
            <person name="Hu Q."/>
            <person name="Xie B."/>
            <person name="Cheng X."/>
        </authorList>
    </citation>
    <scope>NUCLEOTIDE SEQUENCE [LARGE SCALE GENOMIC DNA]</scope>
    <source>
        <strain evidence="8 9">IJ1G</strain>
    </source>
</reference>
<feature type="transmembrane region" description="Helical" evidence="7">
    <location>
        <begin position="40"/>
        <end position="63"/>
    </location>
</feature>